<dbReference type="EMBL" id="UGPN01000002">
    <property type="protein sequence ID" value="STY64380.1"/>
    <property type="molecule type" value="Genomic_DNA"/>
</dbReference>
<dbReference type="Proteomes" id="UP000254802">
    <property type="component" value="Unassembled WGS sequence"/>
</dbReference>
<dbReference type="Proteomes" id="UP000254031">
    <property type="component" value="Unassembled WGS sequence"/>
</dbReference>
<dbReference type="AlphaFoldDB" id="A0A378N7L3"/>
<evidence type="ECO:0000313" key="3">
    <source>
        <dbReference type="EMBL" id="STY67351.1"/>
    </source>
</evidence>
<keyword evidence="1" id="KW-0472">Membrane</keyword>
<reference evidence="4 5" key="1">
    <citation type="submission" date="2018-06" db="EMBL/GenBank/DDBJ databases">
        <authorList>
            <consortium name="Pathogen Informatics"/>
            <person name="Doyle S."/>
        </authorList>
    </citation>
    <scope>NUCLEOTIDE SEQUENCE [LARGE SCALE GENOMIC DNA]</scope>
    <source>
        <strain evidence="2 5">NCTC10638</strain>
        <strain evidence="3 4">NCTC9380</strain>
    </source>
</reference>
<protein>
    <submittedName>
        <fullName evidence="2">Uncharacterized protein</fullName>
    </submittedName>
</protein>
<feature type="transmembrane region" description="Helical" evidence="1">
    <location>
        <begin position="65"/>
        <end position="89"/>
    </location>
</feature>
<organism evidence="2 5">
    <name type="scientific">Mannheimia haemolytica</name>
    <name type="common">Pasteurella haemolytica</name>
    <dbReference type="NCBI Taxonomy" id="75985"/>
    <lineage>
        <taxon>Bacteria</taxon>
        <taxon>Pseudomonadati</taxon>
        <taxon>Pseudomonadota</taxon>
        <taxon>Gammaproteobacteria</taxon>
        <taxon>Pasteurellales</taxon>
        <taxon>Pasteurellaceae</taxon>
        <taxon>Mannheimia</taxon>
    </lineage>
</organism>
<sequence>MYLKVLFFTSSILLPFVYKDICMSANNSLYFFMKKTIWKVLFFSMLSNFFFFIKDGYMKELNVLYIVEDVVSIVLFLELFLILVFVIRIRLKGE</sequence>
<gene>
    <name evidence="2" type="ORF">NCTC10638_03559</name>
    <name evidence="3" type="ORF">NCTC9380_02706</name>
</gene>
<evidence type="ECO:0000256" key="1">
    <source>
        <dbReference type="SAM" id="Phobius"/>
    </source>
</evidence>
<evidence type="ECO:0000313" key="2">
    <source>
        <dbReference type="EMBL" id="STY64380.1"/>
    </source>
</evidence>
<keyword evidence="1" id="KW-0812">Transmembrane</keyword>
<name>A0A378N7L3_MANHA</name>
<evidence type="ECO:0000313" key="5">
    <source>
        <dbReference type="Proteomes" id="UP000254802"/>
    </source>
</evidence>
<keyword evidence="1" id="KW-1133">Transmembrane helix</keyword>
<feature type="transmembrane region" description="Helical" evidence="1">
    <location>
        <begin position="35"/>
        <end position="53"/>
    </location>
</feature>
<accession>A0A378N7L3</accession>
<proteinExistence type="predicted"/>
<dbReference type="EMBL" id="UGPL01000006">
    <property type="protein sequence ID" value="STY67351.1"/>
    <property type="molecule type" value="Genomic_DNA"/>
</dbReference>
<evidence type="ECO:0000313" key="4">
    <source>
        <dbReference type="Proteomes" id="UP000254031"/>
    </source>
</evidence>